<gene>
    <name evidence="4" type="primary">menG</name>
    <name evidence="5" type="ORF">BW733_03680</name>
</gene>
<feature type="binding site" evidence="4">
    <location>
        <position position="82"/>
    </location>
    <ligand>
        <name>S-adenosyl-L-methionine</name>
        <dbReference type="ChEBI" id="CHEBI:59789"/>
    </ligand>
</feature>
<keyword evidence="6" id="KW-1185">Reference proteome</keyword>
<dbReference type="PANTHER" id="PTHR43591:SF24">
    <property type="entry name" value="2-METHOXY-6-POLYPRENYL-1,4-BENZOQUINOL METHYLASE, MITOCHONDRIAL"/>
    <property type="match status" value="1"/>
</dbReference>
<evidence type="ECO:0000256" key="1">
    <source>
        <dbReference type="ARBA" id="ARBA00022603"/>
    </source>
</evidence>
<feature type="binding site" evidence="4">
    <location>
        <position position="121"/>
    </location>
    <ligand>
        <name>S-adenosyl-L-methionine</name>
        <dbReference type="ChEBI" id="CHEBI:59789"/>
    </ligand>
</feature>
<evidence type="ECO:0000256" key="3">
    <source>
        <dbReference type="ARBA" id="ARBA00022691"/>
    </source>
</evidence>
<keyword evidence="4" id="KW-0474">Menaquinone biosynthesis</keyword>
<dbReference type="InterPro" id="IPR029063">
    <property type="entry name" value="SAM-dependent_MTases_sf"/>
</dbReference>
<evidence type="ECO:0000256" key="2">
    <source>
        <dbReference type="ARBA" id="ARBA00022679"/>
    </source>
</evidence>
<evidence type="ECO:0000256" key="4">
    <source>
        <dbReference type="HAMAP-Rule" id="MF_01813"/>
    </source>
</evidence>
<dbReference type="Pfam" id="PF01209">
    <property type="entry name" value="Ubie_methyltran"/>
    <property type="match status" value="1"/>
</dbReference>
<dbReference type="HAMAP" id="MF_01813">
    <property type="entry name" value="MenG_UbiE_methyltr"/>
    <property type="match status" value="1"/>
</dbReference>
<dbReference type="STRING" id="399497.BW733_03680"/>
<dbReference type="InterPro" id="IPR004033">
    <property type="entry name" value="UbiE/COQ5_MeTrFase"/>
</dbReference>
<dbReference type="EC" id="2.1.1.163" evidence="4"/>
<dbReference type="AlphaFoldDB" id="A0A1Q2CVF4"/>
<reference evidence="5 6" key="1">
    <citation type="journal article" date="2008" name="Int. J. Syst. Evol. Microbiol.">
        <title>Tessaracoccus flavescens sp. nov., isolated from marine sediment.</title>
        <authorList>
            <person name="Lee D.W."/>
            <person name="Lee S.D."/>
        </authorList>
    </citation>
    <scope>NUCLEOTIDE SEQUENCE [LARGE SCALE GENOMIC DNA]</scope>
    <source>
        <strain evidence="5 6">SST-39T</strain>
    </source>
</reference>
<dbReference type="CDD" id="cd02440">
    <property type="entry name" value="AdoMet_MTases"/>
    <property type="match status" value="1"/>
</dbReference>
<dbReference type="OrthoDB" id="9808140at2"/>
<dbReference type="NCBIfam" id="TIGR01934">
    <property type="entry name" value="MenG_MenH_UbiE"/>
    <property type="match status" value="1"/>
</dbReference>
<dbReference type="NCBIfam" id="NF001241">
    <property type="entry name" value="PRK00216.1-2"/>
    <property type="match status" value="1"/>
</dbReference>
<dbReference type="Proteomes" id="UP000188235">
    <property type="component" value="Chromosome"/>
</dbReference>
<organism evidence="5 6">
    <name type="scientific">Tessaracoccus flavescens</name>
    <dbReference type="NCBI Taxonomy" id="399497"/>
    <lineage>
        <taxon>Bacteria</taxon>
        <taxon>Bacillati</taxon>
        <taxon>Actinomycetota</taxon>
        <taxon>Actinomycetes</taxon>
        <taxon>Propionibacteriales</taxon>
        <taxon>Propionibacteriaceae</taxon>
        <taxon>Tessaracoccus</taxon>
    </lineage>
</organism>
<proteinExistence type="inferred from homology"/>
<accession>A0A1Q2CVF4</accession>
<evidence type="ECO:0000313" key="6">
    <source>
        <dbReference type="Proteomes" id="UP000188235"/>
    </source>
</evidence>
<dbReference type="EMBL" id="CP019607">
    <property type="protein sequence ID" value="AQP50067.1"/>
    <property type="molecule type" value="Genomic_DNA"/>
</dbReference>
<dbReference type="GO" id="GO:0009234">
    <property type="term" value="P:menaquinone biosynthetic process"/>
    <property type="evidence" value="ECO:0007669"/>
    <property type="project" value="UniProtKB-UniRule"/>
</dbReference>
<dbReference type="PROSITE" id="PS51608">
    <property type="entry name" value="SAM_MT_UBIE"/>
    <property type="match status" value="1"/>
</dbReference>
<comment type="pathway">
    <text evidence="4">Quinol/quinone metabolism; menaquinone biosynthesis; menaquinol from 1,4-dihydroxy-2-naphthoate: step 2/2.</text>
</comment>
<dbReference type="RefSeq" id="WP_077347983.1">
    <property type="nucleotide sequence ID" value="NZ_CP019607.1"/>
</dbReference>
<feature type="binding site" evidence="4">
    <location>
        <begin position="104"/>
        <end position="105"/>
    </location>
    <ligand>
        <name>S-adenosyl-L-methionine</name>
        <dbReference type="ChEBI" id="CHEBI:59789"/>
    </ligand>
</feature>
<protein>
    <recommendedName>
        <fullName evidence="4">Demethylmenaquinone methyltransferase</fullName>
        <ecNumber evidence="4">2.1.1.163</ecNumber>
    </recommendedName>
</protein>
<dbReference type="Gene3D" id="3.40.50.150">
    <property type="entry name" value="Vaccinia Virus protein VP39"/>
    <property type="match status" value="1"/>
</dbReference>
<dbReference type="GO" id="GO:0032259">
    <property type="term" value="P:methylation"/>
    <property type="evidence" value="ECO:0007669"/>
    <property type="project" value="UniProtKB-KW"/>
</dbReference>
<dbReference type="GO" id="GO:0043770">
    <property type="term" value="F:demethylmenaquinone methyltransferase activity"/>
    <property type="evidence" value="ECO:0007669"/>
    <property type="project" value="UniProtKB-UniRule"/>
</dbReference>
<dbReference type="UniPathway" id="UPA00079">
    <property type="reaction ID" value="UER00169"/>
</dbReference>
<dbReference type="PANTHER" id="PTHR43591">
    <property type="entry name" value="METHYLTRANSFERASE"/>
    <property type="match status" value="1"/>
</dbReference>
<comment type="similarity">
    <text evidence="4">Belongs to the class I-like SAM-binding methyltransferase superfamily. MenG/UbiE family.</text>
</comment>
<dbReference type="KEGG" id="tfa:BW733_03680"/>
<sequence length="232" mass="25282">MQNSRAGLDKQHADVAAMFDGVAKRYDFMNSVMTGGQDRAWRRATVEAVAPRPGERILDLAAGTARSSAAIAERGAHVTAADLSFGMLREGLAQFPTLDFANVDALALPFHDDTFDAVTISYGLRNIDDTAAALRELLRVTRPGGRIVVNEFSTPTNPAFRYVYDRYLPVALPAMAKLSSNRAAYTYLAESIAAWPSQPELADVMAEVGWTDVEWQNHAGGIVALHRGWKAK</sequence>
<keyword evidence="1 4" id="KW-0489">Methyltransferase</keyword>
<feature type="binding site" evidence="4">
    <location>
        <position position="64"/>
    </location>
    <ligand>
        <name>S-adenosyl-L-methionine</name>
        <dbReference type="ChEBI" id="CHEBI:59789"/>
    </ligand>
</feature>
<keyword evidence="2 4" id="KW-0808">Transferase</keyword>
<comment type="function">
    <text evidence="4">Methyltransferase required for the conversion of demethylmenaquinol (DMKH2) to menaquinol (MKH2).</text>
</comment>
<evidence type="ECO:0000313" key="5">
    <source>
        <dbReference type="EMBL" id="AQP50067.1"/>
    </source>
</evidence>
<comment type="catalytic activity">
    <reaction evidence="4">
        <text>a 2-demethylmenaquinol + S-adenosyl-L-methionine = a menaquinol + S-adenosyl-L-homocysteine + H(+)</text>
        <dbReference type="Rhea" id="RHEA:42640"/>
        <dbReference type="Rhea" id="RHEA-COMP:9539"/>
        <dbReference type="Rhea" id="RHEA-COMP:9563"/>
        <dbReference type="ChEBI" id="CHEBI:15378"/>
        <dbReference type="ChEBI" id="CHEBI:18151"/>
        <dbReference type="ChEBI" id="CHEBI:55437"/>
        <dbReference type="ChEBI" id="CHEBI:57856"/>
        <dbReference type="ChEBI" id="CHEBI:59789"/>
        <dbReference type="EC" id="2.1.1.163"/>
    </reaction>
</comment>
<name>A0A1Q2CVF4_9ACTN</name>
<keyword evidence="3 4" id="KW-0949">S-adenosyl-L-methionine</keyword>
<dbReference type="SUPFAM" id="SSF53335">
    <property type="entry name" value="S-adenosyl-L-methionine-dependent methyltransferases"/>
    <property type="match status" value="1"/>
</dbReference>